<dbReference type="AlphaFoldDB" id="A0A182UFV4"/>
<dbReference type="VEuPathDB" id="VectorBase:AMEC019651"/>
<proteinExistence type="predicted"/>
<evidence type="ECO:0000313" key="2">
    <source>
        <dbReference type="Proteomes" id="UP000075902"/>
    </source>
</evidence>
<protein>
    <submittedName>
        <fullName evidence="1">Uncharacterized protein</fullName>
    </submittedName>
</protein>
<accession>A0A182UFV4</accession>
<reference evidence="1" key="2">
    <citation type="submission" date="2020-05" db="UniProtKB">
        <authorList>
            <consortium name="EnsemblMetazoa"/>
        </authorList>
    </citation>
    <scope>IDENTIFICATION</scope>
    <source>
        <strain evidence="1">CM1001059</strain>
    </source>
</reference>
<name>A0A182UFV4_9DIPT</name>
<dbReference type="Proteomes" id="UP000075902">
    <property type="component" value="Unassembled WGS sequence"/>
</dbReference>
<keyword evidence="2" id="KW-1185">Reference proteome</keyword>
<evidence type="ECO:0000313" key="1">
    <source>
        <dbReference type="EnsemblMetazoa" id="AMEC019651-PA"/>
    </source>
</evidence>
<dbReference type="EnsemblMetazoa" id="AMEC019651-RA">
    <property type="protein sequence ID" value="AMEC019651-PA"/>
    <property type="gene ID" value="AMEC019651"/>
</dbReference>
<reference evidence="2" key="1">
    <citation type="submission" date="2014-01" db="EMBL/GenBank/DDBJ databases">
        <title>The Genome Sequence of Anopheles melas CM1001059_A (V2).</title>
        <authorList>
            <consortium name="The Broad Institute Genomics Platform"/>
            <person name="Neafsey D.E."/>
            <person name="Besansky N."/>
            <person name="Howell P."/>
            <person name="Walton C."/>
            <person name="Young S.K."/>
            <person name="Zeng Q."/>
            <person name="Gargeya S."/>
            <person name="Fitzgerald M."/>
            <person name="Haas B."/>
            <person name="Abouelleil A."/>
            <person name="Allen A.W."/>
            <person name="Alvarado L."/>
            <person name="Arachchi H.M."/>
            <person name="Berlin A.M."/>
            <person name="Chapman S.B."/>
            <person name="Gainer-Dewar J."/>
            <person name="Goldberg J."/>
            <person name="Griggs A."/>
            <person name="Gujja S."/>
            <person name="Hansen M."/>
            <person name="Howarth C."/>
            <person name="Imamovic A."/>
            <person name="Ireland A."/>
            <person name="Larimer J."/>
            <person name="McCowan C."/>
            <person name="Murphy C."/>
            <person name="Pearson M."/>
            <person name="Poon T.W."/>
            <person name="Priest M."/>
            <person name="Roberts A."/>
            <person name="Saif S."/>
            <person name="Shea T."/>
            <person name="Sisk P."/>
            <person name="Sykes S."/>
            <person name="Wortman J."/>
            <person name="Nusbaum C."/>
            <person name="Birren B."/>
        </authorList>
    </citation>
    <scope>NUCLEOTIDE SEQUENCE [LARGE SCALE GENOMIC DNA]</scope>
    <source>
        <strain evidence="2">CM1001059</strain>
    </source>
</reference>
<organism evidence="1 2">
    <name type="scientific">Anopheles melas</name>
    <dbReference type="NCBI Taxonomy" id="34690"/>
    <lineage>
        <taxon>Eukaryota</taxon>
        <taxon>Metazoa</taxon>
        <taxon>Ecdysozoa</taxon>
        <taxon>Arthropoda</taxon>
        <taxon>Hexapoda</taxon>
        <taxon>Insecta</taxon>
        <taxon>Pterygota</taxon>
        <taxon>Neoptera</taxon>
        <taxon>Endopterygota</taxon>
        <taxon>Diptera</taxon>
        <taxon>Nematocera</taxon>
        <taxon>Culicoidea</taxon>
        <taxon>Culicidae</taxon>
        <taxon>Anophelinae</taxon>
        <taxon>Anopheles</taxon>
    </lineage>
</organism>
<sequence length="122" mass="13682">MNNPIPSAPLLAPPPCGVKSSHEWHAFTHHAINPPSHGRCEDPVRCVLLSKAIITEHSTSSPPYHYPTITLPRTMKKFNIKPSSGRIATFSMRDDRTDFYTVPSCATPTQHQPKDTEGRYLY</sequence>